<dbReference type="RefSeq" id="WP_327606356.1">
    <property type="nucleotide sequence ID" value="NZ_JARZFX010000001.1"/>
</dbReference>
<organism evidence="2 3">
    <name type="scientific">Virgibacillus tibetensis</name>
    <dbReference type="NCBI Taxonomy" id="3042313"/>
    <lineage>
        <taxon>Bacteria</taxon>
        <taxon>Bacillati</taxon>
        <taxon>Bacillota</taxon>
        <taxon>Bacilli</taxon>
        <taxon>Bacillales</taxon>
        <taxon>Bacillaceae</taxon>
        <taxon>Virgibacillus</taxon>
    </lineage>
</organism>
<accession>A0ABU6KEE7</accession>
<dbReference type="InterPro" id="IPR025953">
    <property type="entry name" value="YlbD_coat"/>
</dbReference>
<reference evidence="2 3" key="1">
    <citation type="journal article" date="2024" name="Int. J. Syst. Evol. Microbiol.">
        <title>Virgibacillus tibetensis sp. nov., isolated from salt lake on the Tibetan Plateau of China.</title>
        <authorList>
            <person name="Phurbu D."/>
            <person name="Liu Z.-X."/>
            <person name="Wang R."/>
            <person name="Zheng Y.-Y."/>
            <person name="Liu H.-C."/>
            <person name="Zhou Y.-G."/>
            <person name="Yu Y.-J."/>
            <person name="Li A.-H."/>
        </authorList>
    </citation>
    <scope>NUCLEOTIDE SEQUENCE [LARGE SCALE GENOMIC DNA]</scope>
    <source>
        <strain evidence="2 3">C22-A2</strain>
    </source>
</reference>
<evidence type="ECO:0000313" key="3">
    <source>
        <dbReference type="Proteomes" id="UP001335737"/>
    </source>
</evidence>
<comment type="caution">
    <text evidence="2">The sequence shown here is derived from an EMBL/GenBank/DDBJ whole genome shotgun (WGS) entry which is preliminary data.</text>
</comment>
<dbReference type="Pfam" id="PF14071">
    <property type="entry name" value="YlbD_coat"/>
    <property type="match status" value="1"/>
</dbReference>
<dbReference type="EMBL" id="JARZFX010000001">
    <property type="protein sequence ID" value="MEC5422809.1"/>
    <property type="molecule type" value="Genomic_DNA"/>
</dbReference>
<feature type="region of interest" description="Disordered" evidence="1">
    <location>
        <begin position="114"/>
        <end position="134"/>
    </location>
</feature>
<dbReference type="Proteomes" id="UP001335737">
    <property type="component" value="Unassembled WGS sequence"/>
</dbReference>
<gene>
    <name evidence="2" type="ORF">QGM71_04765</name>
</gene>
<sequence length="134" mass="16129">MSDQELHPSVVRFKNFINKHPKLLEEVRRNGRSWQEYYEKWTLLGDDDPLWEHYKQDDSKELDDEDVESEETKDKSELFGQLMKMTEKMDMEKVQKQVQQLSSTITTIQEGLTQFKQTKNTQPAPKEPFNWFRD</sequence>
<evidence type="ECO:0000256" key="1">
    <source>
        <dbReference type="SAM" id="MobiDB-lite"/>
    </source>
</evidence>
<proteinExistence type="predicted"/>
<protein>
    <submittedName>
        <fullName evidence="2">YlbD family protein</fullName>
    </submittedName>
</protein>
<feature type="compositionally biased region" description="Polar residues" evidence="1">
    <location>
        <begin position="114"/>
        <end position="123"/>
    </location>
</feature>
<name>A0ABU6KEE7_9BACI</name>
<keyword evidence="3" id="KW-1185">Reference proteome</keyword>
<evidence type="ECO:0000313" key="2">
    <source>
        <dbReference type="EMBL" id="MEC5422809.1"/>
    </source>
</evidence>